<dbReference type="RefSeq" id="WP_160682712.1">
    <property type="nucleotide sequence ID" value="NZ_WTYW01000002.1"/>
</dbReference>
<name>A0A844ZE10_9SPHN</name>
<dbReference type="EMBL" id="WTYW01000002">
    <property type="protein sequence ID" value="MXO86125.1"/>
    <property type="molecule type" value="Genomic_DNA"/>
</dbReference>
<organism evidence="1 2">
    <name type="scientific">Parapontixanthobacter aurantiacus</name>
    <dbReference type="NCBI Taxonomy" id="1463599"/>
    <lineage>
        <taxon>Bacteria</taxon>
        <taxon>Pseudomonadati</taxon>
        <taxon>Pseudomonadota</taxon>
        <taxon>Alphaproteobacteria</taxon>
        <taxon>Sphingomonadales</taxon>
        <taxon>Erythrobacteraceae</taxon>
        <taxon>Parapontixanthobacter</taxon>
    </lineage>
</organism>
<comment type="caution">
    <text evidence="1">The sequence shown here is derived from an EMBL/GenBank/DDBJ whole genome shotgun (WGS) entry which is preliminary data.</text>
</comment>
<dbReference type="Proteomes" id="UP000433104">
    <property type="component" value="Unassembled WGS sequence"/>
</dbReference>
<keyword evidence="2" id="KW-1185">Reference proteome</keyword>
<sequence>MLKVAIFLAIAIIVWRFAFGSWPWAMASTSRKVPHIRVETETEARRILGVGPKASKVEIAAAHRALIARIHPDKGGDAVETARANAARDLLIGRPPKDREV</sequence>
<evidence type="ECO:0000313" key="1">
    <source>
        <dbReference type="EMBL" id="MXO86125.1"/>
    </source>
</evidence>
<dbReference type="AlphaFoldDB" id="A0A844ZE10"/>
<dbReference type="InterPro" id="IPR001623">
    <property type="entry name" value="DnaJ_domain"/>
</dbReference>
<dbReference type="InterPro" id="IPR036869">
    <property type="entry name" value="J_dom_sf"/>
</dbReference>
<dbReference type="OrthoDB" id="9811070at2"/>
<protein>
    <submittedName>
        <fullName evidence="1">Molecular chaperone DnaJ</fullName>
    </submittedName>
</protein>
<reference evidence="1 2" key="1">
    <citation type="submission" date="2019-12" db="EMBL/GenBank/DDBJ databases">
        <title>Genomic-based taxomic classification of the family Erythrobacteraceae.</title>
        <authorList>
            <person name="Xu L."/>
        </authorList>
    </citation>
    <scope>NUCLEOTIDE SEQUENCE [LARGE SCALE GENOMIC DNA]</scope>
    <source>
        <strain evidence="1 2">MCCC 1A09962</strain>
    </source>
</reference>
<accession>A0A844ZE10</accession>
<proteinExistence type="predicted"/>
<dbReference type="CDD" id="cd06257">
    <property type="entry name" value="DnaJ"/>
    <property type="match status" value="1"/>
</dbReference>
<gene>
    <name evidence="1" type="ORF">GRI38_08800</name>
</gene>
<evidence type="ECO:0000313" key="2">
    <source>
        <dbReference type="Proteomes" id="UP000433104"/>
    </source>
</evidence>
<dbReference type="SUPFAM" id="SSF46565">
    <property type="entry name" value="Chaperone J-domain"/>
    <property type="match status" value="1"/>
</dbReference>
<dbReference type="Gene3D" id="1.10.287.110">
    <property type="entry name" value="DnaJ domain"/>
    <property type="match status" value="1"/>
</dbReference>